<organism evidence="6 7">
    <name type="scientific">Pseudoflavonifractor capillosus ATCC 29799</name>
    <dbReference type="NCBI Taxonomy" id="411467"/>
    <lineage>
        <taxon>Bacteria</taxon>
        <taxon>Bacillati</taxon>
        <taxon>Bacillota</taxon>
        <taxon>Clostridia</taxon>
        <taxon>Eubacteriales</taxon>
        <taxon>Oscillospiraceae</taxon>
        <taxon>Pseudoflavonifractor</taxon>
    </lineage>
</organism>
<sequence>MRAELGNKIKQLRLQKSVTQETLAKTLHISCQTVSKWENGTSMPDILLLPEIAVYFGCTIDDLFDLSEQARFERIEHMLEMQEALSTEEFRQTEAFLKGKLGEKERKSDALRLLSSLFNHKADELRRAAEFYAKEALELAPTVKENHNNLQRAQEGTVPDWDWANHSRRIAYYQQFVGKNPNYLGGYLWLLEELIADCRLEEAEKVWETVRQLDDSCRVPYYQGKIAWQRGDHQKAEAIWLRMLEDYSGDWLAFANMADAMAYACRYDEAIRYYKRAQELQPSPRYTDAQMTAAHIYEIQGKYTEAVESLKEQLEILKTEWNITEGREVEHIHREMDRLHRAVSDTAD</sequence>
<proteinExistence type="predicted"/>
<reference evidence="6 7" key="1">
    <citation type="submission" date="2007-04" db="EMBL/GenBank/DDBJ databases">
        <authorList>
            <person name="Fulton L."/>
            <person name="Clifton S."/>
            <person name="Fulton B."/>
            <person name="Xu J."/>
            <person name="Minx P."/>
            <person name="Pepin K.H."/>
            <person name="Johnson M."/>
            <person name="Thiruvilangam P."/>
            <person name="Bhonagiri V."/>
            <person name="Nash W.E."/>
            <person name="Mardis E.R."/>
            <person name="Wilson R.K."/>
        </authorList>
    </citation>
    <scope>NUCLEOTIDE SEQUENCE [LARGE SCALE GENOMIC DNA]</scope>
    <source>
        <strain evidence="6 7">ATCC 29799</strain>
    </source>
</reference>
<accession>A6NS89</accession>
<dbReference type="Pfam" id="PF07719">
    <property type="entry name" value="TPR_2"/>
    <property type="match status" value="1"/>
</dbReference>
<dbReference type="InterPro" id="IPR011990">
    <property type="entry name" value="TPR-like_helical_dom_sf"/>
</dbReference>
<dbReference type="Gene3D" id="1.10.260.40">
    <property type="entry name" value="lambda repressor-like DNA-binding domains"/>
    <property type="match status" value="1"/>
</dbReference>
<evidence type="ECO:0000256" key="2">
    <source>
        <dbReference type="ARBA" id="ARBA00022803"/>
    </source>
</evidence>
<dbReference type="eggNOG" id="COG1476">
    <property type="taxonomic scope" value="Bacteria"/>
</dbReference>
<protein>
    <submittedName>
        <fullName evidence="6">DNA-binding helix-turn-helix protein</fullName>
    </submittedName>
</protein>
<feature type="repeat" description="TPR" evidence="4">
    <location>
        <begin position="251"/>
        <end position="284"/>
    </location>
</feature>
<dbReference type="InterPro" id="IPR013105">
    <property type="entry name" value="TPR_2"/>
</dbReference>
<keyword evidence="2 4" id="KW-0802">TPR repeat</keyword>
<dbReference type="GO" id="GO:0003677">
    <property type="term" value="F:DNA binding"/>
    <property type="evidence" value="ECO:0007669"/>
    <property type="project" value="UniProtKB-KW"/>
</dbReference>
<dbReference type="EMBL" id="AAXG02000007">
    <property type="protein sequence ID" value="EDN01127.1"/>
    <property type="molecule type" value="Genomic_DNA"/>
</dbReference>
<dbReference type="Pfam" id="PF13181">
    <property type="entry name" value="TPR_8"/>
    <property type="match status" value="1"/>
</dbReference>
<evidence type="ECO:0000256" key="3">
    <source>
        <dbReference type="ARBA" id="ARBA00023125"/>
    </source>
</evidence>
<comment type="caution">
    <text evidence="6">The sequence shown here is derived from an EMBL/GenBank/DDBJ whole genome shotgun (WGS) entry which is preliminary data.</text>
</comment>
<dbReference type="AlphaFoldDB" id="A6NS89"/>
<dbReference type="PANTHER" id="PTHR46558">
    <property type="entry name" value="TRACRIPTIONAL REGULATORY PROTEIN-RELATED-RELATED"/>
    <property type="match status" value="1"/>
</dbReference>
<evidence type="ECO:0000313" key="6">
    <source>
        <dbReference type="EMBL" id="EDN01127.1"/>
    </source>
</evidence>
<keyword evidence="3 6" id="KW-0238">DNA-binding</keyword>
<evidence type="ECO:0000259" key="5">
    <source>
        <dbReference type="PROSITE" id="PS50943"/>
    </source>
</evidence>
<dbReference type="InterPro" id="IPR010982">
    <property type="entry name" value="Lambda_DNA-bd_dom_sf"/>
</dbReference>
<dbReference type="OrthoDB" id="9812495at2"/>
<dbReference type="Pfam" id="PF01381">
    <property type="entry name" value="HTH_3"/>
    <property type="match status" value="1"/>
</dbReference>
<keyword evidence="1" id="KW-0677">Repeat</keyword>
<dbReference type="Gene3D" id="1.25.40.10">
    <property type="entry name" value="Tetratricopeptide repeat domain"/>
    <property type="match status" value="1"/>
</dbReference>
<dbReference type="PROSITE" id="PS50943">
    <property type="entry name" value="HTH_CROC1"/>
    <property type="match status" value="1"/>
</dbReference>
<dbReference type="SUPFAM" id="SSF47413">
    <property type="entry name" value="lambda repressor-like DNA-binding domains"/>
    <property type="match status" value="1"/>
</dbReference>
<feature type="domain" description="HTH cro/C1-type" evidence="5">
    <location>
        <begin position="9"/>
        <end position="63"/>
    </location>
</feature>
<keyword evidence="7" id="KW-1185">Reference proteome</keyword>
<dbReference type="InterPro" id="IPR019734">
    <property type="entry name" value="TPR_rpt"/>
</dbReference>
<dbReference type="SMART" id="SM00530">
    <property type="entry name" value="HTH_XRE"/>
    <property type="match status" value="1"/>
</dbReference>
<evidence type="ECO:0000313" key="7">
    <source>
        <dbReference type="Proteomes" id="UP000003639"/>
    </source>
</evidence>
<evidence type="ECO:0000256" key="1">
    <source>
        <dbReference type="ARBA" id="ARBA00022737"/>
    </source>
</evidence>
<dbReference type="PANTHER" id="PTHR46558:SF11">
    <property type="entry name" value="HTH-TYPE TRANSCRIPTIONAL REGULATOR XRE"/>
    <property type="match status" value="1"/>
</dbReference>
<dbReference type="Proteomes" id="UP000003639">
    <property type="component" value="Unassembled WGS sequence"/>
</dbReference>
<dbReference type="CDD" id="cd00093">
    <property type="entry name" value="HTH_XRE"/>
    <property type="match status" value="1"/>
</dbReference>
<gene>
    <name evidence="6" type="ORF">BACCAP_01068</name>
</gene>
<dbReference type="InterPro" id="IPR001387">
    <property type="entry name" value="Cro/C1-type_HTH"/>
</dbReference>
<dbReference type="STRING" id="411467.BACCAP_01068"/>
<dbReference type="PROSITE" id="PS50005">
    <property type="entry name" value="TPR"/>
    <property type="match status" value="1"/>
</dbReference>
<evidence type="ECO:0000256" key="4">
    <source>
        <dbReference type="PROSITE-ProRule" id="PRU00339"/>
    </source>
</evidence>
<dbReference type="RefSeq" id="WP_006571616.1">
    <property type="nucleotide sequence ID" value="NZ_AAXG02000007.1"/>
</dbReference>
<dbReference type="SUPFAM" id="SSF48452">
    <property type="entry name" value="TPR-like"/>
    <property type="match status" value="1"/>
</dbReference>
<name>A6NS89_9FIRM</name>
<dbReference type="SMART" id="SM00028">
    <property type="entry name" value="TPR"/>
    <property type="match status" value="2"/>
</dbReference>
<reference evidence="6 7" key="2">
    <citation type="submission" date="2007-06" db="EMBL/GenBank/DDBJ databases">
        <title>Draft genome sequence of Pseudoflavonifractor capillosus ATCC 29799.</title>
        <authorList>
            <person name="Sudarsanam P."/>
            <person name="Ley R."/>
            <person name="Guruge J."/>
            <person name="Turnbaugh P.J."/>
            <person name="Mahowald M."/>
            <person name="Liep D."/>
            <person name="Gordon J."/>
        </authorList>
    </citation>
    <scope>NUCLEOTIDE SEQUENCE [LARGE SCALE GENOMIC DNA]</scope>
    <source>
        <strain evidence="6 7">ATCC 29799</strain>
    </source>
</reference>